<comment type="subcellular location">
    <subcellularLocation>
        <location evidence="2">Chromosome</location>
        <location evidence="2">Telomere</location>
    </subcellularLocation>
    <subcellularLocation>
        <location evidence="1">Nucleus</location>
    </subcellularLocation>
</comment>
<evidence type="ECO:0000313" key="22">
    <source>
        <dbReference type="EMBL" id="RFU34070.1"/>
    </source>
</evidence>
<evidence type="ECO:0000313" key="23">
    <source>
        <dbReference type="Proteomes" id="UP000258309"/>
    </source>
</evidence>
<feature type="compositionally biased region" description="Basic and acidic residues" evidence="20">
    <location>
        <begin position="1"/>
        <end position="10"/>
    </location>
</feature>
<dbReference type="InterPro" id="IPR036361">
    <property type="entry name" value="SAP_dom_sf"/>
</dbReference>
<dbReference type="FunFam" id="1.10.1600.10:FF:000004">
    <property type="entry name" value="ATP-dependent DNA helicase II subunit 1"/>
    <property type="match status" value="1"/>
</dbReference>
<dbReference type="Gene3D" id="1.10.1600.10">
    <property type="match status" value="1"/>
</dbReference>
<feature type="region of interest" description="Disordered" evidence="20">
    <location>
        <begin position="567"/>
        <end position="593"/>
    </location>
</feature>
<dbReference type="SMART" id="SM00559">
    <property type="entry name" value="Ku78"/>
    <property type="match status" value="1"/>
</dbReference>
<feature type="region of interest" description="Disordered" evidence="20">
    <location>
        <begin position="1"/>
        <end position="26"/>
    </location>
</feature>
<feature type="compositionally biased region" description="Basic and acidic residues" evidence="20">
    <location>
        <begin position="574"/>
        <end position="587"/>
    </location>
</feature>
<dbReference type="Gene3D" id="2.40.290.10">
    <property type="match status" value="1"/>
</dbReference>
<name>A0A3E2HL05_SCYLI</name>
<dbReference type="InterPro" id="IPR005160">
    <property type="entry name" value="Ku_C"/>
</dbReference>
<dbReference type="Gene3D" id="1.10.720.30">
    <property type="entry name" value="SAP domain"/>
    <property type="match status" value="1"/>
</dbReference>
<comment type="catalytic activity">
    <reaction evidence="19">
        <text>ATP + H2O = ADP + phosphate + H(+)</text>
        <dbReference type="Rhea" id="RHEA:13065"/>
        <dbReference type="ChEBI" id="CHEBI:15377"/>
        <dbReference type="ChEBI" id="CHEBI:15378"/>
        <dbReference type="ChEBI" id="CHEBI:30616"/>
        <dbReference type="ChEBI" id="CHEBI:43474"/>
        <dbReference type="ChEBI" id="CHEBI:456216"/>
        <dbReference type="EC" id="3.6.4.12"/>
    </reaction>
</comment>
<dbReference type="FunFam" id="4.10.970.10:FF:000003">
    <property type="entry name" value="ATP-dependent DNA helicase II subunit 1"/>
    <property type="match status" value="1"/>
</dbReference>
<keyword evidence="11" id="KW-0067">ATP-binding</keyword>
<dbReference type="GO" id="GO:0006310">
    <property type="term" value="P:DNA recombination"/>
    <property type="evidence" value="ECO:0007669"/>
    <property type="project" value="UniProtKB-KW"/>
</dbReference>
<dbReference type="GO" id="GO:0003690">
    <property type="term" value="F:double-stranded DNA binding"/>
    <property type="evidence" value="ECO:0007669"/>
    <property type="project" value="TreeGrafter"/>
</dbReference>
<dbReference type="InterPro" id="IPR005161">
    <property type="entry name" value="Ku_N"/>
</dbReference>
<dbReference type="InterPro" id="IPR016194">
    <property type="entry name" value="SPOC-like_C_dom_sf"/>
</dbReference>
<protein>
    <recommendedName>
        <fullName evidence="5">ATP-dependent DNA helicase II subunit 1</fullName>
        <ecNumber evidence="4">3.6.4.12</ecNumber>
    </recommendedName>
    <alternativeName>
        <fullName evidence="18">ATP-dependent DNA helicase II subunit Ku70</fullName>
    </alternativeName>
</protein>
<evidence type="ECO:0000256" key="20">
    <source>
        <dbReference type="SAM" id="MobiDB-lite"/>
    </source>
</evidence>
<proteinExistence type="inferred from homology"/>
<dbReference type="FunFam" id="3.40.50.410:FF:000071">
    <property type="entry name" value="ATP-dependent DNA helicase II subunit 1"/>
    <property type="match status" value="1"/>
</dbReference>
<comment type="function">
    <text evidence="17">Single-stranded DNA-dependent ATP-dependent helicase. Involved in non-homologous end joining (NHEJ) DNA double strand break repair. DNA-binding is sequence-independent but has a high affinity to nicks in double-stranded DNA and to the ends of duplex DNA. Binds to naturally occurring chromosomal ends, and therefore provides chromosomal end protection. Required also for telomere recombination to repair telomeric ends in the absence of telomerase. KU70, of the KU70/KU80 heterodimer, binds to the stem loop of TLC1, the RNA component of telomerase. Involved in telomere maintenance. Interacts with telomeric repeats and subtelomeric sequences thereby controlling telomere length and protecting against subtelomeric rearrangement. Maintains telomeric chromatin, which is involved in silencing the expression of genes located at the telomere. Required for mating-type switching.</text>
</comment>
<dbReference type="SUPFAM" id="SSF53300">
    <property type="entry name" value="vWA-like"/>
    <property type="match status" value="1"/>
</dbReference>
<dbReference type="SUPFAM" id="SSF100939">
    <property type="entry name" value="SPOC domain-like"/>
    <property type="match status" value="1"/>
</dbReference>
<dbReference type="GO" id="GO:0000723">
    <property type="term" value="P:telomere maintenance"/>
    <property type="evidence" value="ECO:0007669"/>
    <property type="project" value="InterPro"/>
</dbReference>
<dbReference type="GO" id="GO:0043564">
    <property type="term" value="C:Ku70:Ku80 complex"/>
    <property type="evidence" value="ECO:0007669"/>
    <property type="project" value="InterPro"/>
</dbReference>
<evidence type="ECO:0000256" key="10">
    <source>
        <dbReference type="ARBA" id="ARBA00022806"/>
    </source>
</evidence>
<evidence type="ECO:0000259" key="21">
    <source>
        <dbReference type="PROSITE" id="PS50800"/>
    </source>
</evidence>
<dbReference type="InterPro" id="IPR047087">
    <property type="entry name" value="KU70_core_dom"/>
</dbReference>
<evidence type="ECO:0000256" key="12">
    <source>
        <dbReference type="ARBA" id="ARBA00022895"/>
    </source>
</evidence>
<dbReference type="CDD" id="cd01458">
    <property type="entry name" value="vWA_ku"/>
    <property type="match status" value="1"/>
</dbReference>
<evidence type="ECO:0000256" key="16">
    <source>
        <dbReference type="ARBA" id="ARBA00023242"/>
    </source>
</evidence>
<keyword evidence="23" id="KW-1185">Reference proteome</keyword>
<dbReference type="InterPro" id="IPR036465">
    <property type="entry name" value="vWFA_dom_sf"/>
</dbReference>
<evidence type="ECO:0000256" key="7">
    <source>
        <dbReference type="ARBA" id="ARBA00022741"/>
    </source>
</evidence>
<keyword evidence="12" id="KW-0779">Telomere</keyword>
<dbReference type="PANTHER" id="PTHR12604:SF2">
    <property type="entry name" value="X-RAY REPAIR CROSS-COMPLEMENTING PROTEIN 6"/>
    <property type="match status" value="1"/>
</dbReference>
<dbReference type="InterPro" id="IPR003034">
    <property type="entry name" value="SAP_dom"/>
</dbReference>
<dbReference type="GO" id="GO:0042162">
    <property type="term" value="F:telomeric DNA binding"/>
    <property type="evidence" value="ECO:0007669"/>
    <property type="project" value="InterPro"/>
</dbReference>
<keyword evidence="8" id="KW-0227">DNA damage</keyword>
<dbReference type="AlphaFoldDB" id="A0A3E2HL05"/>
<dbReference type="PIRSF" id="PIRSF003033">
    <property type="entry name" value="Ku70"/>
    <property type="match status" value="1"/>
</dbReference>
<keyword evidence="15" id="KW-0234">DNA repair</keyword>
<dbReference type="FunFam" id="2.40.290.10:FF:000001">
    <property type="entry name" value="X-ray repair cross complementing 6"/>
    <property type="match status" value="1"/>
</dbReference>
<dbReference type="GO" id="GO:0006303">
    <property type="term" value="P:double-strand break repair via nonhomologous end joining"/>
    <property type="evidence" value="ECO:0007669"/>
    <property type="project" value="InterPro"/>
</dbReference>
<evidence type="ECO:0000256" key="13">
    <source>
        <dbReference type="ARBA" id="ARBA00023125"/>
    </source>
</evidence>
<evidence type="ECO:0000256" key="1">
    <source>
        <dbReference type="ARBA" id="ARBA00004123"/>
    </source>
</evidence>
<dbReference type="PROSITE" id="PS50800">
    <property type="entry name" value="SAP"/>
    <property type="match status" value="1"/>
</dbReference>
<dbReference type="STRING" id="5539.A0A3E2HL05"/>
<dbReference type="GO" id="GO:0000781">
    <property type="term" value="C:chromosome, telomeric region"/>
    <property type="evidence" value="ECO:0007669"/>
    <property type="project" value="UniProtKB-SubCell"/>
</dbReference>
<dbReference type="OrthoDB" id="3249161at2759"/>
<evidence type="ECO:0000256" key="5">
    <source>
        <dbReference type="ARBA" id="ARBA00021796"/>
    </source>
</evidence>
<dbReference type="SMART" id="SM00513">
    <property type="entry name" value="SAP"/>
    <property type="match status" value="1"/>
</dbReference>
<dbReference type="InterPro" id="IPR027388">
    <property type="entry name" value="Ku70_bridge/pillars_dom_sf"/>
</dbReference>
<sequence length="655" mass="73915">MADQEKKWKPDEEEQEDEDDFDENDYRSQKDAVLFAIDISNTMVTPPPSSDSKKDEQDSPASAALKCAYMIMQQRIISNPKDMIGVLLFGTEKSKFQEQHSDQQSGLAYPHCYLFTDLDVPSAADVKELRELVEDEDVGKEILQPAKEQVSMPNVLFCANQIFTTKAPNFGSRRLFIITDEDNPHAVDKNARAAAAVRAKDLYDLGVVIELFPISRTDHKFNKSKFYDDIIYRDPTEVEELSSGLTELKASGGNGISLLTGLISDINSKQVAKRALFSNLPFEIGPDFKISVKGYNILQSQKPARSSYIWLEGEIAQIVTGETTQMEEDTGRALEKAEIRKAYKFGGGHVFFTPEELKELKNFGHPVLRIIGFKPQSMLPLWASIKKSTFIYPSEEDYVGSTRVFSALWQKLLKDKKMGLGWYIARSNAAPIIVAILPLDERLDSVAKGQVIPAGLWLYPLPFVDDIRNPPETPDPLVSPDEMIDKMRIIVQQLQLPKAMYDPAKYPNPALQWHYRILQAIALEEEIPETPDDKTVPRYRQIDKRAGEYAIQWGEALESFSQVHSKPKGNVAGVKREHAATDDDDRGKKKTKASLATPKTIDEMSTDDLRKIIQADKLGVYKVAELKDWLRGKGLSDSGKKTQLVERIEQWVEDH</sequence>
<feature type="non-terminal residue" evidence="22">
    <location>
        <position position="1"/>
    </location>
</feature>
<keyword evidence="10" id="KW-0347">Helicase</keyword>
<keyword evidence="13" id="KW-0238">DNA-binding</keyword>
<dbReference type="EC" id="3.6.4.12" evidence="4"/>
<feature type="compositionally biased region" description="Acidic residues" evidence="20">
    <location>
        <begin position="11"/>
        <end position="23"/>
    </location>
</feature>
<evidence type="ECO:0000256" key="18">
    <source>
        <dbReference type="ARBA" id="ARBA00031811"/>
    </source>
</evidence>
<dbReference type="PANTHER" id="PTHR12604">
    <property type="entry name" value="KU AUTOANTIGEN DNA HELICASE"/>
    <property type="match status" value="1"/>
</dbReference>
<feature type="domain" description="SAP" evidence="21">
    <location>
        <begin position="618"/>
        <end position="652"/>
    </location>
</feature>
<evidence type="ECO:0000256" key="11">
    <source>
        <dbReference type="ARBA" id="ARBA00022840"/>
    </source>
</evidence>
<dbReference type="GO" id="GO:0016787">
    <property type="term" value="F:hydrolase activity"/>
    <property type="evidence" value="ECO:0007669"/>
    <property type="project" value="UniProtKB-KW"/>
</dbReference>
<reference evidence="22 23" key="1">
    <citation type="submission" date="2018-05" db="EMBL/GenBank/DDBJ databases">
        <title>Draft genome sequence of Scytalidium lignicola DSM 105466, a ubiquitous saprotrophic fungus.</title>
        <authorList>
            <person name="Buettner E."/>
            <person name="Gebauer A.M."/>
            <person name="Hofrichter M."/>
            <person name="Liers C."/>
            <person name="Kellner H."/>
        </authorList>
    </citation>
    <scope>NUCLEOTIDE SEQUENCE [LARGE SCALE GENOMIC DNA]</scope>
    <source>
        <strain evidence="22 23">DSM 105466</strain>
    </source>
</reference>
<evidence type="ECO:0000256" key="4">
    <source>
        <dbReference type="ARBA" id="ARBA00012551"/>
    </source>
</evidence>
<dbReference type="Pfam" id="PF03731">
    <property type="entry name" value="Ku_N"/>
    <property type="match status" value="1"/>
</dbReference>
<feature type="non-terminal residue" evidence="22">
    <location>
        <position position="655"/>
    </location>
</feature>
<dbReference type="GO" id="GO:0005524">
    <property type="term" value="F:ATP binding"/>
    <property type="evidence" value="ECO:0007669"/>
    <property type="project" value="UniProtKB-KW"/>
</dbReference>
<dbReference type="Pfam" id="PF02037">
    <property type="entry name" value="SAP"/>
    <property type="match status" value="1"/>
</dbReference>
<evidence type="ECO:0000256" key="14">
    <source>
        <dbReference type="ARBA" id="ARBA00023172"/>
    </source>
</evidence>
<dbReference type="Gene3D" id="4.10.970.10">
    <property type="entry name" value="Ku70, bridge and pillars"/>
    <property type="match status" value="1"/>
</dbReference>
<feature type="region of interest" description="Disordered" evidence="20">
    <location>
        <begin position="38"/>
        <end position="59"/>
    </location>
</feature>
<dbReference type="GO" id="GO:0003678">
    <property type="term" value="F:DNA helicase activity"/>
    <property type="evidence" value="ECO:0007669"/>
    <property type="project" value="UniProtKB-EC"/>
</dbReference>
<evidence type="ECO:0000256" key="9">
    <source>
        <dbReference type="ARBA" id="ARBA00022801"/>
    </source>
</evidence>
<keyword evidence="14" id="KW-0233">DNA recombination</keyword>
<dbReference type="Pfam" id="PF03730">
    <property type="entry name" value="Ku_C"/>
    <property type="match status" value="1"/>
</dbReference>
<keyword evidence="16" id="KW-0539">Nucleus</keyword>
<evidence type="ECO:0000256" key="19">
    <source>
        <dbReference type="ARBA" id="ARBA00047995"/>
    </source>
</evidence>
<dbReference type="InterPro" id="IPR006164">
    <property type="entry name" value="DNA_bd_Ku70/Ku80"/>
</dbReference>
<evidence type="ECO:0000256" key="17">
    <source>
        <dbReference type="ARBA" id="ARBA00024890"/>
    </source>
</evidence>
<dbReference type="GO" id="GO:0003684">
    <property type="term" value="F:damaged DNA binding"/>
    <property type="evidence" value="ECO:0007669"/>
    <property type="project" value="InterPro"/>
</dbReference>
<keyword evidence="6" id="KW-0158">Chromosome</keyword>
<dbReference type="CDD" id="cd00788">
    <property type="entry name" value="KU70"/>
    <property type="match status" value="1"/>
</dbReference>
<dbReference type="Pfam" id="PF02735">
    <property type="entry name" value="Ku"/>
    <property type="match status" value="1"/>
</dbReference>
<dbReference type="NCBIfam" id="TIGR00578">
    <property type="entry name" value="ku70"/>
    <property type="match status" value="1"/>
</dbReference>
<dbReference type="OMA" id="FWANVKH"/>
<dbReference type="InterPro" id="IPR006165">
    <property type="entry name" value="Ku70"/>
</dbReference>
<dbReference type="EMBL" id="NCSJ02000026">
    <property type="protein sequence ID" value="RFU34070.1"/>
    <property type="molecule type" value="Genomic_DNA"/>
</dbReference>
<comment type="similarity">
    <text evidence="3">Belongs to the ku70 family.</text>
</comment>
<dbReference type="SUPFAM" id="SSF68906">
    <property type="entry name" value="SAP domain"/>
    <property type="match status" value="1"/>
</dbReference>
<keyword evidence="7" id="KW-0547">Nucleotide-binding</keyword>
<gene>
    <name evidence="22" type="ORF">B7463_g2326</name>
</gene>
<organism evidence="22 23">
    <name type="scientific">Scytalidium lignicola</name>
    <name type="common">Hyphomycete</name>
    <dbReference type="NCBI Taxonomy" id="5539"/>
    <lineage>
        <taxon>Eukaryota</taxon>
        <taxon>Fungi</taxon>
        <taxon>Dikarya</taxon>
        <taxon>Ascomycota</taxon>
        <taxon>Pezizomycotina</taxon>
        <taxon>Leotiomycetes</taxon>
        <taxon>Leotiomycetes incertae sedis</taxon>
        <taxon>Scytalidium</taxon>
    </lineage>
</organism>
<evidence type="ECO:0000256" key="3">
    <source>
        <dbReference type="ARBA" id="ARBA00005240"/>
    </source>
</evidence>
<accession>A0A3E2HL05</accession>
<evidence type="ECO:0000256" key="15">
    <source>
        <dbReference type="ARBA" id="ARBA00023204"/>
    </source>
</evidence>
<dbReference type="Gene3D" id="3.40.50.410">
    <property type="entry name" value="von Willebrand factor, type A domain"/>
    <property type="match status" value="1"/>
</dbReference>
<evidence type="ECO:0000256" key="8">
    <source>
        <dbReference type="ARBA" id="ARBA00022763"/>
    </source>
</evidence>
<comment type="caution">
    <text evidence="22">The sequence shown here is derived from an EMBL/GenBank/DDBJ whole genome shotgun (WGS) entry which is preliminary data.</text>
</comment>
<keyword evidence="9" id="KW-0378">Hydrolase</keyword>
<evidence type="ECO:0000256" key="2">
    <source>
        <dbReference type="ARBA" id="ARBA00004574"/>
    </source>
</evidence>
<evidence type="ECO:0000256" key="6">
    <source>
        <dbReference type="ARBA" id="ARBA00022454"/>
    </source>
</evidence>
<dbReference type="Proteomes" id="UP000258309">
    <property type="component" value="Unassembled WGS sequence"/>
</dbReference>